<keyword evidence="2" id="KW-1185">Reference proteome</keyword>
<dbReference type="EMBL" id="JABBPG010000006">
    <property type="protein sequence ID" value="NOU51713.1"/>
    <property type="molecule type" value="Genomic_DNA"/>
</dbReference>
<protein>
    <submittedName>
        <fullName evidence="1">Uncharacterized protein</fullName>
    </submittedName>
</protein>
<proteinExistence type="predicted"/>
<evidence type="ECO:0000313" key="2">
    <source>
        <dbReference type="Proteomes" id="UP000586305"/>
    </source>
</evidence>
<dbReference type="RefSeq" id="WP_171626775.1">
    <property type="nucleotide sequence ID" value="NZ_JABBPG010000006.1"/>
</dbReference>
<dbReference type="AlphaFoldDB" id="A0A849VGT0"/>
<accession>A0A849VGT0</accession>
<organism evidence="1 2">
    <name type="scientific">Pseudoalteromonas caenipelagi</name>
    <dbReference type="NCBI Taxonomy" id="2726988"/>
    <lineage>
        <taxon>Bacteria</taxon>
        <taxon>Pseudomonadati</taxon>
        <taxon>Pseudomonadota</taxon>
        <taxon>Gammaproteobacteria</taxon>
        <taxon>Alteromonadales</taxon>
        <taxon>Pseudoalteromonadaceae</taxon>
        <taxon>Pseudoalteromonas</taxon>
    </lineage>
</organism>
<reference evidence="1 2" key="1">
    <citation type="submission" date="2020-04" db="EMBL/GenBank/DDBJ databases">
        <title>Pseudoalteromonas caenipelagi sp. nov., isolated from a tidal flat.</title>
        <authorList>
            <person name="Park S."/>
            <person name="Yoon J.-H."/>
        </authorList>
    </citation>
    <scope>NUCLEOTIDE SEQUENCE [LARGE SCALE GENOMIC DNA]</scope>
    <source>
        <strain evidence="1 2">JBTF-M23</strain>
    </source>
</reference>
<gene>
    <name evidence="1" type="ORF">HG263_14345</name>
</gene>
<sequence>MTQLSPLSIFKRMNLFIKPETQNIDELSKSDCVCAGNSAAKPPRAIPATTEAIIFSQPTKISTECCILVSGGTGAYKPPRVAHAGSNFFPIVPTDVSQG</sequence>
<comment type="caution">
    <text evidence="1">The sequence shown here is derived from an EMBL/GenBank/DDBJ whole genome shotgun (WGS) entry which is preliminary data.</text>
</comment>
<evidence type="ECO:0000313" key="1">
    <source>
        <dbReference type="EMBL" id="NOU51713.1"/>
    </source>
</evidence>
<name>A0A849VGT0_9GAMM</name>
<dbReference type="Proteomes" id="UP000586305">
    <property type="component" value="Unassembled WGS sequence"/>
</dbReference>